<dbReference type="InterPro" id="IPR000571">
    <property type="entry name" value="Znf_CCCH"/>
</dbReference>
<evidence type="ECO:0000256" key="2">
    <source>
        <dbReference type="ARBA" id="ARBA00009161"/>
    </source>
</evidence>
<gene>
    <name evidence="12" type="primary">CWC24</name>
    <name evidence="12" type="ORF">CAAN4_D01464</name>
</gene>
<evidence type="ECO:0000256" key="4">
    <source>
        <dbReference type="ARBA" id="ARBA00022723"/>
    </source>
</evidence>
<dbReference type="PANTHER" id="PTHR12930">
    <property type="entry name" value="ZINC FINGER PROTEIN 183"/>
    <property type="match status" value="1"/>
</dbReference>
<dbReference type="SMART" id="SM00184">
    <property type="entry name" value="RING"/>
    <property type="match status" value="1"/>
</dbReference>
<name>A0ABP0EA80_9ASCO</name>
<dbReference type="Pfam" id="PF13445">
    <property type="entry name" value="zf-RING_UBOX"/>
    <property type="match status" value="1"/>
</dbReference>
<feature type="domain" description="RING-type" evidence="10">
    <location>
        <begin position="164"/>
        <end position="201"/>
    </location>
</feature>
<dbReference type="Gene3D" id="3.30.40.10">
    <property type="entry name" value="Zinc/RING finger domain, C3HC4 (zinc finger)"/>
    <property type="match status" value="1"/>
</dbReference>
<proteinExistence type="inferred from homology"/>
<comment type="function">
    <text evidence="1 8">Involved in pre-mRNA splicing.</text>
</comment>
<reference evidence="12 13" key="1">
    <citation type="submission" date="2024-01" db="EMBL/GenBank/DDBJ databases">
        <authorList>
            <consortium name="Genoscope - CEA"/>
            <person name="William W."/>
        </authorList>
    </citation>
    <scope>NUCLEOTIDE SEQUENCE [LARGE SCALE GENOMIC DNA]</scope>
    <source>
        <strain evidence="12 13">29B2s-10</strain>
    </source>
</reference>
<evidence type="ECO:0000256" key="6">
    <source>
        <dbReference type="ARBA" id="ARBA00022833"/>
    </source>
</evidence>
<organism evidence="12 13">
    <name type="scientific">[Candida] anglica</name>
    <dbReference type="NCBI Taxonomy" id="148631"/>
    <lineage>
        <taxon>Eukaryota</taxon>
        <taxon>Fungi</taxon>
        <taxon>Dikarya</taxon>
        <taxon>Ascomycota</taxon>
        <taxon>Saccharomycotina</taxon>
        <taxon>Pichiomycetes</taxon>
        <taxon>Debaryomycetaceae</taxon>
        <taxon>Kurtzmaniella</taxon>
    </lineage>
</organism>
<accession>A0ABP0EA80</accession>
<dbReference type="EMBL" id="OZ004256">
    <property type="protein sequence ID" value="CAK7902763.1"/>
    <property type="molecule type" value="Genomic_DNA"/>
</dbReference>
<feature type="zinc finger region" description="C3H1-type" evidence="7">
    <location>
        <begin position="104"/>
        <end position="132"/>
    </location>
</feature>
<keyword evidence="4 7" id="KW-0479">Metal-binding</keyword>
<dbReference type="SUPFAM" id="SSF57850">
    <property type="entry name" value="RING/U-box"/>
    <property type="match status" value="1"/>
</dbReference>
<dbReference type="Gene3D" id="4.10.1000.10">
    <property type="entry name" value="Zinc finger, CCCH-type"/>
    <property type="match status" value="1"/>
</dbReference>
<keyword evidence="5 7" id="KW-0863">Zinc-finger</keyword>
<keyword evidence="8" id="KW-0539">Nucleus</keyword>
<evidence type="ECO:0000313" key="12">
    <source>
        <dbReference type="EMBL" id="CAK7902763.1"/>
    </source>
</evidence>
<dbReference type="PANTHER" id="PTHR12930:SF0">
    <property type="entry name" value="RING FINGER PROTEIN 113B"/>
    <property type="match status" value="1"/>
</dbReference>
<dbReference type="PROSITE" id="PS50089">
    <property type="entry name" value="ZF_RING_2"/>
    <property type="match status" value="1"/>
</dbReference>
<comment type="subcellular location">
    <subcellularLocation>
        <location evidence="8">Nucleus</location>
    </subcellularLocation>
</comment>
<dbReference type="InterPro" id="IPR027370">
    <property type="entry name" value="Znf-RING_euk"/>
</dbReference>
<evidence type="ECO:0000313" key="13">
    <source>
        <dbReference type="Proteomes" id="UP001497600"/>
    </source>
</evidence>
<keyword evidence="13" id="KW-1185">Reference proteome</keyword>
<evidence type="ECO:0000256" key="9">
    <source>
        <dbReference type="SAM" id="MobiDB-lite"/>
    </source>
</evidence>
<evidence type="ECO:0000256" key="5">
    <source>
        <dbReference type="ARBA" id="ARBA00022771"/>
    </source>
</evidence>
<evidence type="ECO:0000259" key="11">
    <source>
        <dbReference type="PROSITE" id="PS50103"/>
    </source>
</evidence>
<dbReference type="Pfam" id="PF00642">
    <property type="entry name" value="zf-CCCH"/>
    <property type="match status" value="1"/>
</dbReference>
<dbReference type="SUPFAM" id="SSF90229">
    <property type="entry name" value="CCCH zinc finger"/>
    <property type="match status" value="1"/>
</dbReference>
<evidence type="ECO:0000259" key="10">
    <source>
        <dbReference type="PROSITE" id="PS50089"/>
    </source>
</evidence>
<evidence type="ECO:0000256" key="8">
    <source>
        <dbReference type="RuleBase" id="RU367110"/>
    </source>
</evidence>
<evidence type="ECO:0000256" key="7">
    <source>
        <dbReference type="PROSITE-ProRule" id="PRU00723"/>
    </source>
</evidence>
<sequence length="222" mass="25144">MFKKRVVKKDTIRPVEKRKFEVSDSDHSDTEIQPSLDGKEVKPISGKGGFHGLKKPRKDKLESKIEENGSGPVQLESVEEKKPTEVTGPLKAIPANIKTTTITDFQPDVCKDYLQTGYCGYGDTCKFLHVRDESFQKKAIVKEWQNVQQKKSTTDTSSTIPYRCVICKKDYTKPVKINCGHIFCQKCFLDTYKKKPNCKICGKDTQGTCMPISAKELEELIK</sequence>
<evidence type="ECO:0000256" key="1">
    <source>
        <dbReference type="ARBA" id="ARBA00003777"/>
    </source>
</evidence>
<keyword evidence="8" id="KW-0747">Spliceosome</keyword>
<keyword evidence="6 7" id="KW-0862">Zinc</keyword>
<dbReference type="SMART" id="SM00356">
    <property type="entry name" value="ZnF_C3H1"/>
    <property type="match status" value="1"/>
</dbReference>
<keyword evidence="8" id="KW-0507">mRNA processing</keyword>
<comment type="similarity">
    <text evidence="2 8">Belongs to the CWC24 family.</text>
</comment>
<feature type="compositionally biased region" description="Basic and acidic residues" evidence="9">
    <location>
        <begin position="8"/>
        <end position="30"/>
    </location>
</feature>
<keyword evidence="8" id="KW-0508">mRNA splicing</keyword>
<feature type="domain" description="C3H1-type" evidence="11">
    <location>
        <begin position="104"/>
        <end position="132"/>
    </location>
</feature>
<comment type="subunit">
    <text evidence="8">Associated with the spliceosome.</text>
</comment>
<feature type="region of interest" description="Disordered" evidence="9">
    <location>
        <begin position="1"/>
        <end position="85"/>
    </location>
</feature>
<dbReference type="InterPro" id="IPR001841">
    <property type="entry name" value="Znf_RING"/>
</dbReference>
<evidence type="ECO:0000256" key="3">
    <source>
        <dbReference type="ARBA" id="ARBA00020647"/>
    </source>
</evidence>
<dbReference type="InterPro" id="IPR039971">
    <property type="entry name" value="CWC24-like"/>
</dbReference>
<protein>
    <recommendedName>
        <fullName evidence="3 8">Pre-mRNA-splicing factor CWC24</fullName>
    </recommendedName>
</protein>
<dbReference type="Proteomes" id="UP001497600">
    <property type="component" value="Chromosome D"/>
</dbReference>
<dbReference type="InterPro" id="IPR013083">
    <property type="entry name" value="Znf_RING/FYVE/PHD"/>
</dbReference>
<dbReference type="InterPro" id="IPR036855">
    <property type="entry name" value="Znf_CCCH_sf"/>
</dbReference>
<keyword evidence="8" id="KW-0238">DNA-binding</keyword>
<dbReference type="PROSITE" id="PS50103">
    <property type="entry name" value="ZF_C3H1"/>
    <property type="match status" value="1"/>
</dbReference>